<feature type="domain" description="SUI1" evidence="2">
    <location>
        <begin position="121"/>
        <end position="192"/>
    </location>
</feature>
<dbReference type="InterPro" id="IPR036877">
    <property type="entry name" value="SUI1_dom_sf"/>
</dbReference>
<keyword evidence="3" id="KW-0648">Protein biosynthesis</keyword>
<evidence type="ECO:0000259" key="2">
    <source>
        <dbReference type="PROSITE" id="PS50296"/>
    </source>
</evidence>
<comment type="caution">
    <text evidence="3">The sequence shown here is derived from an EMBL/GenBank/DDBJ whole genome shotgun (WGS) entry which is preliminary data.</text>
</comment>
<evidence type="ECO:0000256" key="1">
    <source>
        <dbReference type="SAM" id="MobiDB-lite"/>
    </source>
</evidence>
<keyword evidence="4" id="KW-1185">Reference proteome</keyword>
<dbReference type="Proteomes" id="UP000009170">
    <property type="component" value="Unassembled WGS sequence"/>
</dbReference>
<evidence type="ECO:0000313" key="3">
    <source>
        <dbReference type="EMBL" id="CEG01326.1"/>
    </source>
</evidence>
<dbReference type="AlphaFoldDB" id="A0A090N4S7"/>
<feature type="region of interest" description="Disordered" evidence="1">
    <location>
        <begin position="20"/>
        <end position="66"/>
    </location>
</feature>
<dbReference type="Gene3D" id="3.30.780.10">
    <property type="entry name" value="SUI1-like domain"/>
    <property type="match status" value="1"/>
</dbReference>
<dbReference type="PROSITE" id="PS50296">
    <property type="entry name" value="SUI1"/>
    <property type="match status" value="1"/>
</dbReference>
<dbReference type="RefSeq" id="XP_022840892.1">
    <property type="nucleotide sequence ID" value="XM_022983474.1"/>
</dbReference>
<feature type="region of interest" description="Disordered" evidence="1">
    <location>
        <begin position="85"/>
        <end position="115"/>
    </location>
</feature>
<dbReference type="Pfam" id="PF01253">
    <property type="entry name" value="SUI1"/>
    <property type="match status" value="1"/>
</dbReference>
<evidence type="ECO:0000313" key="4">
    <source>
        <dbReference type="Proteomes" id="UP000009170"/>
    </source>
</evidence>
<dbReference type="InterPro" id="IPR001950">
    <property type="entry name" value="SUI1"/>
</dbReference>
<sequence length="199" mass="20046">MPTPPTRLAARLARGVDVGGVGRARGGLVVGHPVSSATRASARSRSRRGGASDDAESAASSSGRSGAALAVGDVAKLAALRGTLRRASSDAETETPTTRATPTTRGGDDDSIATSRRGCATRVRATKAGRKGKTATLAGPVLGTDASAMVKELKRALGVGGAVEANDAPMMKTIALQGDVVDEVVTFLRHRGYVAAARG</sequence>
<reference evidence="4" key="1">
    <citation type="journal article" date="2006" name="Proc. Natl. Acad. Sci. U.S.A.">
        <title>Genome analysis of the smallest free-living eukaryote Ostreococcus tauri unveils many unique features.</title>
        <authorList>
            <person name="Derelle E."/>
            <person name="Ferraz C."/>
            <person name="Rombauts S."/>
            <person name="Rouze P."/>
            <person name="Worden A.Z."/>
            <person name="Robbens S."/>
            <person name="Partensky F."/>
            <person name="Degroeve S."/>
            <person name="Echeynie S."/>
            <person name="Cooke R."/>
            <person name="Saeys Y."/>
            <person name="Wuyts J."/>
            <person name="Jabbari K."/>
            <person name="Bowler C."/>
            <person name="Panaud O."/>
            <person name="Piegu B."/>
            <person name="Ball S.G."/>
            <person name="Ral J.-P."/>
            <person name="Bouget F.-Y."/>
            <person name="Piganeau G."/>
            <person name="De Baets B."/>
            <person name="Picard A."/>
            <person name="Delseny M."/>
            <person name="Demaille J."/>
            <person name="Van de Peer Y."/>
            <person name="Moreau H."/>
        </authorList>
    </citation>
    <scope>NUCLEOTIDE SEQUENCE [LARGE SCALE GENOMIC DNA]</scope>
    <source>
        <strain evidence="4">OTTH 0595 / CCAP 157/2 / RCC745</strain>
    </source>
</reference>
<name>A0A090N4S7_OSTTA</name>
<organism evidence="3 4">
    <name type="scientific">Ostreococcus tauri</name>
    <name type="common">Marine green alga</name>
    <dbReference type="NCBI Taxonomy" id="70448"/>
    <lineage>
        <taxon>Eukaryota</taxon>
        <taxon>Viridiplantae</taxon>
        <taxon>Chlorophyta</taxon>
        <taxon>Mamiellophyceae</taxon>
        <taxon>Mamiellales</taxon>
        <taxon>Bathycoccaceae</taxon>
        <taxon>Ostreococcus</taxon>
    </lineage>
</organism>
<feature type="compositionally biased region" description="Low complexity" evidence="1">
    <location>
        <begin position="94"/>
        <end position="105"/>
    </location>
</feature>
<dbReference type="InParanoid" id="A0A090N4S7"/>
<dbReference type="KEGG" id="ota:OT_ostta08g00210"/>
<dbReference type="GO" id="GO:0003743">
    <property type="term" value="F:translation initiation factor activity"/>
    <property type="evidence" value="ECO:0007669"/>
    <property type="project" value="UniProtKB-KW"/>
</dbReference>
<dbReference type="SUPFAM" id="SSF55159">
    <property type="entry name" value="eIF1-like"/>
    <property type="match status" value="1"/>
</dbReference>
<protein>
    <submittedName>
        <fullName evidence="3">Translation initiation factor SUI1</fullName>
    </submittedName>
</protein>
<feature type="compositionally biased region" description="Low complexity" evidence="1">
    <location>
        <begin position="57"/>
        <end position="66"/>
    </location>
</feature>
<dbReference type="GeneID" id="34946021"/>
<proteinExistence type="predicted"/>
<feature type="compositionally biased region" description="Gly residues" evidence="1">
    <location>
        <begin position="20"/>
        <end position="29"/>
    </location>
</feature>
<keyword evidence="3" id="KW-0396">Initiation factor</keyword>
<feature type="compositionally biased region" description="Low complexity" evidence="1">
    <location>
        <begin position="30"/>
        <end position="41"/>
    </location>
</feature>
<gene>
    <name evidence="3" type="ORF">OT_ostta08g00210</name>
</gene>
<reference evidence="3 4" key="2">
    <citation type="journal article" date="2014" name="BMC Genomics">
        <title>An improved genome of the model marine alga Ostreococcus tauri unfolds by assessing Illumina de novo assemblies.</title>
        <authorList>
            <person name="Blanc-Mathieu R."/>
            <person name="Verhelst B."/>
            <person name="Derelle E."/>
            <person name="Rombauts S."/>
            <person name="Bouget F.Y."/>
            <person name="Carre I."/>
            <person name="Chateau A."/>
            <person name="Eyre-Walker A."/>
            <person name="Grimsley N."/>
            <person name="Moreau H."/>
            <person name="Piegu B."/>
            <person name="Rivals E."/>
            <person name="Schackwitz W."/>
            <person name="Van de Peer Y."/>
            <person name="Piganeau G."/>
        </authorList>
    </citation>
    <scope>NUCLEOTIDE SEQUENCE [LARGE SCALE GENOMIC DNA]</scope>
    <source>
        <strain evidence="4">OTTH 0595 / CCAP 157/2 / RCC745</strain>
    </source>
</reference>
<dbReference type="EMBL" id="CAID01000008">
    <property type="protein sequence ID" value="CEG01326.1"/>
    <property type="molecule type" value="Genomic_DNA"/>
</dbReference>
<accession>A0A090N4S7</accession>